<dbReference type="KEGG" id="cmd:B841_12680"/>
<dbReference type="RefSeq" id="WP_020936587.1">
    <property type="nucleotide sequence ID" value="NC_021915.1"/>
</dbReference>
<evidence type="ECO:0000313" key="7">
    <source>
        <dbReference type="EMBL" id="AGS36006.1"/>
    </source>
</evidence>
<keyword evidence="8" id="KW-1185">Reference proteome</keyword>
<evidence type="ECO:0000256" key="1">
    <source>
        <dbReference type="ARBA" id="ARBA00001917"/>
    </source>
</evidence>
<proteinExistence type="predicted"/>
<dbReference type="Proteomes" id="UP000015388">
    <property type="component" value="Chromosome"/>
</dbReference>
<dbReference type="EMBL" id="CP003924">
    <property type="protein sequence ID" value="AGS36006.1"/>
    <property type="molecule type" value="Genomic_DNA"/>
</dbReference>
<dbReference type="CDD" id="cd02932">
    <property type="entry name" value="OYE_YqiM_FMN"/>
    <property type="match status" value="1"/>
</dbReference>
<dbReference type="InterPro" id="IPR001155">
    <property type="entry name" value="OxRdtase_FMN_N"/>
</dbReference>
<dbReference type="InterPro" id="IPR044152">
    <property type="entry name" value="YqjM-like"/>
</dbReference>
<dbReference type="GO" id="GO:0003959">
    <property type="term" value="F:NADPH dehydrogenase activity"/>
    <property type="evidence" value="ECO:0007669"/>
    <property type="project" value="InterPro"/>
</dbReference>
<feature type="domain" description="NADH:flavin oxidoreductase/NADH oxidase N-terminal" evidence="6">
    <location>
        <begin position="4"/>
        <end position="346"/>
    </location>
</feature>
<dbReference type="Pfam" id="PF00724">
    <property type="entry name" value="Oxidored_FMN"/>
    <property type="match status" value="1"/>
</dbReference>
<comment type="cofactor">
    <cofactor evidence="1">
        <name>FMN</name>
        <dbReference type="ChEBI" id="CHEBI:58210"/>
    </cofactor>
</comment>
<dbReference type="GO" id="GO:0010181">
    <property type="term" value="F:FMN binding"/>
    <property type="evidence" value="ECO:0007669"/>
    <property type="project" value="InterPro"/>
</dbReference>
<keyword evidence="4" id="KW-0521">NADP</keyword>
<evidence type="ECO:0000256" key="3">
    <source>
        <dbReference type="ARBA" id="ARBA00022643"/>
    </source>
</evidence>
<sequence length="368" mass="40277">MTNLHQPLTLRGLEIANRIWLPPMCQYHCTNRDGVPEGWHFAHYGARAVGGFGLLIAESTGVTPEGRISPACTGLWNDEQEKAWAEIVAFVHSQGAKMGVQLNHAGRKSSTVPALPSQPDYGSQTIPEEHGGWRPVAPSPVAGPNMATPKELDRDEIRALPEHFAAAARRAVRAGFDLVEIHAAHGYLLHQFLSPLTNHREDSWGGSFHDRTRLLSLVVTAVRGVIPDDMPLLVRLSATDWVDDEPAWDLEQTVTLAQELKTAGVDLIDVTSGGLVPAEIPVGPNYQVRFAEEIRRRADVPTAAVGMITSPQQAEAIIAEDRADAVLVGREALRDPHFPLRAAHELGVAREKIAYPDSYHRGAWPDPR</sequence>
<dbReference type="PANTHER" id="PTHR43303">
    <property type="entry name" value="NADPH DEHYDROGENASE C23G7.10C-RELATED"/>
    <property type="match status" value="1"/>
</dbReference>
<evidence type="ECO:0000259" key="6">
    <source>
        <dbReference type="Pfam" id="PF00724"/>
    </source>
</evidence>
<gene>
    <name evidence="7" type="ORF">B841_12680</name>
</gene>
<dbReference type="eggNOG" id="COG1902">
    <property type="taxonomic scope" value="Bacteria"/>
</dbReference>
<dbReference type="PANTHER" id="PTHR43303:SF4">
    <property type="entry name" value="NADPH DEHYDROGENASE C23G7.10C-RELATED"/>
    <property type="match status" value="1"/>
</dbReference>
<evidence type="ECO:0000256" key="4">
    <source>
        <dbReference type="ARBA" id="ARBA00022857"/>
    </source>
</evidence>
<dbReference type="PATRIC" id="fig|1224163.3.peg.2561"/>
<dbReference type="HOGENOM" id="CLU_012153_2_0_11"/>
<dbReference type="OrthoDB" id="3169239at2"/>
<dbReference type="STRING" id="1224163.B841_12680"/>
<evidence type="ECO:0000256" key="2">
    <source>
        <dbReference type="ARBA" id="ARBA00022630"/>
    </source>
</evidence>
<reference evidence="7 8" key="1">
    <citation type="submission" date="2012-11" db="EMBL/GenBank/DDBJ databases">
        <title>The complete genome sequence of Corynebacterium maris Coryn-1 (=DSM 45190).</title>
        <authorList>
            <person name="Schaffert L."/>
            <person name="Albersmeier A."/>
            <person name="Kalinowski J."/>
            <person name="Ruckert C."/>
        </authorList>
    </citation>
    <scope>NUCLEOTIDE SEQUENCE [LARGE SCALE GENOMIC DNA]</scope>
    <source>
        <strain evidence="8">Coryn-1</strain>
    </source>
</reference>
<keyword evidence="3" id="KW-0288">FMN</keyword>
<dbReference type="AlphaFoldDB" id="S5TMH8"/>
<protein>
    <submittedName>
        <fullName evidence="7">NADH-dependent flavin oxidoreductase</fullName>
    </submittedName>
</protein>
<name>S5TMH8_9CORY</name>
<evidence type="ECO:0000256" key="5">
    <source>
        <dbReference type="ARBA" id="ARBA00023002"/>
    </source>
</evidence>
<keyword evidence="5" id="KW-0560">Oxidoreductase</keyword>
<keyword evidence="2" id="KW-0285">Flavoprotein</keyword>
<accession>S5TMH8</accession>
<dbReference type="InterPro" id="IPR013785">
    <property type="entry name" value="Aldolase_TIM"/>
</dbReference>
<dbReference type="Gene3D" id="3.20.20.70">
    <property type="entry name" value="Aldolase class I"/>
    <property type="match status" value="1"/>
</dbReference>
<evidence type="ECO:0000313" key="8">
    <source>
        <dbReference type="Proteomes" id="UP000015388"/>
    </source>
</evidence>
<dbReference type="GO" id="GO:0050661">
    <property type="term" value="F:NADP binding"/>
    <property type="evidence" value="ECO:0007669"/>
    <property type="project" value="InterPro"/>
</dbReference>
<dbReference type="SUPFAM" id="SSF51395">
    <property type="entry name" value="FMN-linked oxidoreductases"/>
    <property type="match status" value="1"/>
</dbReference>
<organism evidence="7 8">
    <name type="scientific">Corynebacterium maris DSM 45190</name>
    <dbReference type="NCBI Taxonomy" id="1224163"/>
    <lineage>
        <taxon>Bacteria</taxon>
        <taxon>Bacillati</taxon>
        <taxon>Actinomycetota</taxon>
        <taxon>Actinomycetes</taxon>
        <taxon>Mycobacteriales</taxon>
        <taxon>Corynebacteriaceae</taxon>
        <taxon>Corynebacterium</taxon>
    </lineage>
</organism>